<name>A0A6M8SNR2_9NEIS</name>
<keyword evidence="1 10" id="KW-1003">Cell membrane</keyword>
<dbReference type="Gene3D" id="3.60.21.10">
    <property type="match status" value="1"/>
</dbReference>
<feature type="binding site" evidence="10">
    <location>
        <position position="199"/>
    </location>
    <ligand>
        <name>substrate</name>
    </ligand>
</feature>
<dbReference type="GO" id="GO:0008758">
    <property type="term" value="F:UDP-2,3-diacylglucosamine hydrolase activity"/>
    <property type="evidence" value="ECO:0007669"/>
    <property type="project" value="UniProtKB-UniRule"/>
</dbReference>
<feature type="domain" description="Calcineurin-like phosphoesterase" evidence="11">
    <location>
        <begin position="6"/>
        <end position="203"/>
    </location>
</feature>
<feature type="binding site" evidence="10">
    <location>
        <begin position="83"/>
        <end position="84"/>
    </location>
    <ligand>
        <name>substrate</name>
    </ligand>
</feature>
<evidence type="ECO:0000259" key="11">
    <source>
        <dbReference type="Pfam" id="PF00149"/>
    </source>
</evidence>
<evidence type="ECO:0000313" key="12">
    <source>
        <dbReference type="EMBL" id="QKJ65834.1"/>
    </source>
</evidence>
<evidence type="ECO:0000256" key="1">
    <source>
        <dbReference type="ARBA" id="ARBA00022475"/>
    </source>
</evidence>
<feature type="binding site" evidence="10">
    <location>
        <position position="164"/>
    </location>
    <ligand>
        <name>substrate</name>
    </ligand>
</feature>
<keyword evidence="9 10" id="KW-0464">Manganese</keyword>
<feature type="binding site" evidence="10">
    <location>
        <position position="44"/>
    </location>
    <ligand>
        <name>Mn(2+)</name>
        <dbReference type="ChEBI" id="CHEBI:29035"/>
        <label>1</label>
    </ligand>
</feature>
<evidence type="ECO:0000256" key="10">
    <source>
        <dbReference type="HAMAP-Rule" id="MF_00575"/>
    </source>
</evidence>
<evidence type="ECO:0000256" key="3">
    <source>
        <dbReference type="ARBA" id="ARBA00022519"/>
    </source>
</evidence>
<comment type="function">
    <text evidence="10">Hydrolyzes the pyrophosphate bond of UDP-2,3-diacylglucosamine to yield 2,3-diacylglucosamine 1-phosphate (lipid X) and UMP by catalyzing the attack of water at the alpha-P atom. Involved in the biosynthesis of lipid A, a phosphorylated glycolipid that anchors the lipopolysaccharide to the outer membrane of the cell.</text>
</comment>
<reference evidence="12 13" key="1">
    <citation type="submission" date="2020-05" db="EMBL/GenBank/DDBJ databases">
        <title>Complete genome sequence of Deefgea sp. D17.</title>
        <authorList>
            <person name="Bae J.-W."/>
            <person name="Han J.E."/>
        </authorList>
    </citation>
    <scope>NUCLEOTIDE SEQUENCE [LARGE SCALE GENOMIC DNA]</scope>
    <source>
        <strain evidence="12 13">D17</strain>
    </source>
</reference>
<dbReference type="PANTHER" id="PTHR34990">
    <property type="entry name" value="UDP-2,3-DIACYLGLUCOSAMINE HYDROLASE-RELATED"/>
    <property type="match status" value="1"/>
</dbReference>
<dbReference type="NCBIfam" id="NF003743">
    <property type="entry name" value="PRK05340.1"/>
    <property type="match status" value="1"/>
</dbReference>
<comment type="catalytic activity">
    <reaction evidence="10">
        <text>UDP-2-N,3-O-bis[(3R)-3-hydroxytetradecanoyl]-alpha-D-glucosamine + H2O = 2-N,3-O-bis[(3R)-3-hydroxytetradecanoyl]-alpha-D-glucosaminyl 1-phosphate + UMP + 2 H(+)</text>
        <dbReference type="Rhea" id="RHEA:25213"/>
        <dbReference type="ChEBI" id="CHEBI:15377"/>
        <dbReference type="ChEBI" id="CHEBI:15378"/>
        <dbReference type="ChEBI" id="CHEBI:57865"/>
        <dbReference type="ChEBI" id="CHEBI:57957"/>
        <dbReference type="ChEBI" id="CHEBI:78847"/>
        <dbReference type="EC" id="3.6.1.54"/>
    </reaction>
</comment>
<feature type="binding site" evidence="10">
    <location>
        <position position="118"/>
    </location>
    <ligand>
        <name>Mn(2+)</name>
        <dbReference type="ChEBI" id="CHEBI:29035"/>
        <label>2</label>
    </ligand>
</feature>
<feature type="binding site" evidence="10">
    <location>
        <position position="44"/>
    </location>
    <ligand>
        <name>Mn(2+)</name>
        <dbReference type="ChEBI" id="CHEBI:29035"/>
        <label>2</label>
    </ligand>
</feature>
<keyword evidence="8 10" id="KW-0472">Membrane</keyword>
<keyword evidence="7 10" id="KW-0443">Lipid metabolism</keyword>
<keyword evidence="4 10" id="KW-0441">Lipid A biosynthesis</keyword>
<evidence type="ECO:0000256" key="7">
    <source>
        <dbReference type="ARBA" id="ARBA00023098"/>
    </source>
</evidence>
<comment type="subcellular location">
    <subcellularLocation>
        <location evidence="10">Cell inner membrane</location>
        <topology evidence="10">Peripheral membrane protein</topology>
        <orientation evidence="10">Cytoplasmic side</orientation>
    </subcellularLocation>
</comment>
<dbReference type="GO" id="GO:0030145">
    <property type="term" value="F:manganese ion binding"/>
    <property type="evidence" value="ECO:0007669"/>
    <property type="project" value="UniProtKB-UniRule"/>
</dbReference>
<feature type="binding site" evidence="10">
    <location>
        <position position="12"/>
    </location>
    <ligand>
        <name>Mn(2+)</name>
        <dbReference type="ChEBI" id="CHEBI:29035"/>
        <label>1</label>
    </ligand>
</feature>
<comment type="cofactor">
    <cofactor evidence="10">
        <name>Mn(2+)</name>
        <dbReference type="ChEBI" id="CHEBI:29035"/>
    </cofactor>
    <text evidence="10">Binds 2 Mn(2+) ions per subunit in a binuclear metal center.</text>
</comment>
<keyword evidence="13" id="KW-1185">Reference proteome</keyword>
<keyword evidence="5 10" id="KW-0479">Metal-binding</keyword>
<dbReference type="HAMAP" id="MF_00575">
    <property type="entry name" value="LpxH"/>
    <property type="match status" value="1"/>
</dbReference>
<dbReference type="EMBL" id="CP054143">
    <property type="protein sequence ID" value="QKJ65834.1"/>
    <property type="molecule type" value="Genomic_DNA"/>
</dbReference>
<proteinExistence type="inferred from homology"/>
<dbReference type="Pfam" id="PF00149">
    <property type="entry name" value="Metallophos"/>
    <property type="match status" value="1"/>
</dbReference>
<evidence type="ECO:0000256" key="9">
    <source>
        <dbReference type="ARBA" id="ARBA00023211"/>
    </source>
</evidence>
<protein>
    <recommendedName>
        <fullName evidence="10">UDP-2,3-diacylglucosamine hydrolase</fullName>
        <ecNumber evidence="10">3.6.1.54</ecNumber>
    </recommendedName>
    <alternativeName>
        <fullName evidence="10">UDP-2,3-diacylglucosamine diphosphatase</fullName>
    </alternativeName>
</protein>
<dbReference type="InterPro" id="IPR029052">
    <property type="entry name" value="Metallo-depent_PP-like"/>
</dbReference>
<evidence type="ECO:0000313" key="13">
    <source>
        <dbReference type="Proteomes" id="UP000504844"/>
    </source>
</evidence>
<dbReference type="UniPathway" id="UPA00359">
    <property type="reaction ID" value="UER00480"/>
</dbReference>
<dbReference type="CDD" id="cd07398">
    <property type="entry name" value="MPP_YbbF-LpxH"/>
    <property type="match status" value="1"/>
</dbReference>
<dbReference type="InterPro" id="IPR010138">
    <property type="entry name" value="UDP-diacylglucosamine_Hdrlase"/>
</dbReference>
<dbReference type="PANTHER" id="PTHR34990:SF1">
    <property type="entry name" value="UDP-2,3-DIACYLGLUCOSAMINE HYDROLASE"/>
    <property type="match status" value="1"/>
</dbReference>
<dbReference type="GO" id="GO:0019897">
    <property type="term" value="C:extrinsic component of plasma membrane"/>
    <property type="evidence" value="ECO:0007669"/>
    <property type="project" value="UniProtKB-UniRule"/>
</dbReference>
<feature type="binding site" evidence="10">
    <location>
        <position position="201"/>
    </location>
    <ligand>
        <name>Mn(2+)</name>
        <dbReference type="ChEBI" id="CHEBI:29035"/>
        <label>1</label>
    </ligand>
</feature>
<feature type="binding site" evidence="10">
    <location>
        <position position="171"/>
    </location>
    <ligand>
        <name>substrate</name>
    </ligand>
</feature>
<dbReference type="NCBIfam" id="TIGR01854">
    <property type="entry name" value="lipid_A_lpxH"/>
    <property type="match status" value="1"/>
</dbReference>
<dbReference type="RefSeq" id="WP_173532342.1">
    <property type="nucleotide sequence ID" value="NZ_CP054143.1"/>
</dbReference>
<keyword evidence="3 10" id="KW-0997">Cell inner membrane</keyword>
<dbReference type="KEGG" id="dee:HQN60_03330"/>
<comment type="similarity">
    <text evidence="10">Belongs to the LpxH family.</text>
</comment>
<accession>A0A6M8SNR2</accession>
<dbReference type="InterPro" id="IPR043461">
    <property type="entry name" value="LpxH-like"/>
</dbReference>
<dbReference type="InterPro" id="IPR004843">
    <property type="entry name" value="Calcineurin-like_PHP"/>
</dbReference>
<dbReference type="AlphaFoldDB" id="A0A6M8SNR2"/>
<dbReference type="EC" id="3.6.1.54" evidence="10"/>
<dbReference type="GO" id="GO:0005737">
    <property type="term" value="C:cytoplasm"/>
    <property type="evidence" value="ECO:0007669"/>
    <property type="project" value="InterPro"/>
</dbReference>
<evidence type="ECO:0000256" key="2">
    <source>
        <dbReference type="ARBA" id="ARBA00022516"/>
    </source>
</evidence>
<feature type="binding site" evidence="10">
    <location>
        <position position="10"/>
    </location>
    <ligand>
        <name>Mn(2+)</name>
        <dbReference type="ChEBI" id="CHEBI:29035"/>
        <label>1</label>
    </ligand>
</feature>
<keyword evidence="6 10" id="KW-0378">Hydrolase</keyword>
<feature type="binding site" evidence="10">
    <location>
        <position position="168"/>
    </location>
    <ligand>
        <name>substrate</name>
    </ligand>
</feature>
<comment type="pathway">
    <text evidence="10">Glycolipid biosynthesis; lipid IV(A) biosynthesis; lipid IV(A) from (3R)-3-hydroxytetradecanoyl-[acyl-carrier-protein] and UDP-N-acetyl-alpha-D-glucosamine: step 4/6.</text>
</comment>
<sequence>MTQATYFISDLHLSPSDVPTVQAYQQFMRHVVASKAEYLYILGDLFEYWLGDDQLDEPFYAEQVAEIAAVAQSGVKVFFMAGNRDLLVGRRFAKSGQLTVLPDPSLIHLQGQAILLGHGDRYCTDDIAYQRYRRLTHNPIVQWIWLHLPKKIRDKQIANLRLKSQQSNKNKNRMIMDVNLAAIETELQHSPARLLIHGHTHRPAQHQHQHGIRWVIPDWKKGHGGYLLSQDGQISLHSYPV</sequence>
<evidence type="ECO:0000256" key="4">
    <source>
        <dbReference type="ARBA" id="ARBA00022556"/>
    </source>
</evidence>
<evidence type="ECO:0000256" key="8">
    <source>
        <dbReference type="ARBA" id="ARBA00023136"/>
    </source>
</evidence>
<gene>
    <name evidence="10" type="primary">lpxH</name>
    <name evidence="12" type="ORF">HQN60_03330</name>
</gene>
<evidence type="ECO:0000256" key="6">
    <source>
        <dbReference type="ARBA" id="ARBA00022801"/>
    </source>
</evidence>
<feature type="binding site" evidence="10">
    <location>
        <position position="126"/>
    </location>
    <ligand>
        <name>substrate</name>
    </ligand>
</feature>
<feature type="binding site" evidence="10">
    <location>
        <position position="199"/>
    </location>
    <ligand>
        <name>Mn(2+)</name>
        <dbReference type="ChEBI" id="CHEBI:29035"/>
        <label>2</label>
    </ligand>
</feature>
<organism evidence="12 13">
    <name type="scientific">Deefgea piscis</name>
    <dbReference type="NCBI Taxonomy" id="2739061"/>
    <lineage>
        <taxon>Bacteria</taxon>
        <taxon>Pseudomonadati</taxon>
        <taxon>Pseudomonadota</taxon>
        <taxon>Betaproteobacteria</taxon>
        <taxon>Neisseriales</taxon>
        <taxon>Chitinibacteraceae</taxon>
        <taxon>Deefgea</taxon>
    </lineage>
</organism>
<dbReference type="GO" id="GO:0009245">
    <property type="term" value="P:lipid A biosynthetic process"/>
    <property type="evidence" value="ECO:0007669"/>
    <property type="project" value="UniProtKB-UniRule"/>
</dbReference>
<dbReference type="Proteomes" id="UP000504844">
    <property type="component" value="Chromosome"/>
</dbReference>
<evidence type="ECO:0000256" key="5">
    <source>
        <dbReference type="ARBA" id="ARBA00022723"/>
    </source>
</evidence>
<dbReference type="SUPFAM" id="SSF56300">
    <property type="entry name" value="Metallo-dependent phosphatases"/>
    <property type="match status" value="1"/>
</dbReference>
<keyword evidence="2 10" id="KW-0444">Lipid biosynthesis</keyword>
<feature type="binding site" evidence="10">
    <location>
        <position position="83"/>
    </location>
    <ligand>
        <name>Mn(2+)</name>
        <dbReference type="ChEBI" id="CHEBI:29035"/>
        <label>2</label>
    </ligand>
</feature>